<reference evidence="9" key="1">
    <citation type="submission" date="2020-11" db="EMBL/GenBank/DDBJ databases">
        <authorList>
            <person name="Tran Van P."/>
        </authorList>
    </citation>
    <scope>NUCLEOTIDE SEQUENCE</scope>
</reference>
<keyword evidence="10" id="KW-1185">Reference proteome</keyword>
<comment type="subcellular location">
    <subcellularLocation>
        <location evidence="1">Cell membrane</location>
        <topology evidence="1">Multi-pass membrane protein</topology>
    </subcellularLocation>
</comment>
<dbReference type="PANTHER" id="PTHR30294:SF38">
    <property type="entry name" value="TRANSPORT PERMEASE PROTEIN"/>
    <property type="match status" value="1"/>
</dbReference>
<dbReference type="OrthoDB" id="10255969at2759"/>
<evidence type="ECO:0000256" key="2">
    <source>
        <dbReference type="ARBA" id="ARBA00022475"/>
    </source>
</evidence>
<feature type="signal peptide" evidence="7">
    <location>
        <begin position="1"/>
        <end position="22"/>
    </location>
</feature>
<organism evidence="9">
    <name type="scientific">Oppiella nova</name>
    <dbReference type="NCBI Taxonomy" id="334625"/>
    <lineage>
        <taxon>Eukaryota</taxon>
        <taxon>Metazoa</taxon>
        <taxon>Ecdysozoa</taxon>
        <taxon>Arthropoda</taxon>
        <taxon>Chelicerata</taxon>
        <taxon>Arachnida</taxon>
        <taxon>Acari</taxon>
        <taxon>Acariformes</taxon>
        <taxon>Sarcoptiformes</taxon>
        <taxon>Oribatida</taxon>
        <taxon>Brachypylina</taxon>
        <taxon>Oppioidea</taxon>
        <taxon>Oppiidae</taxon>
        <taxon>Oppiella</taxon>
    </lineage>
</organism>
<keyword evidence="2" id="KW-1003">Cell membrane</keyword>
<sequence length="227" mass="25079">MSNQVIGFVLLRSFFLAFQTFAQDYLSLLGYNPATVTLPITIEKVIYGNLHPSMTEFMAPGVIILIAYYATTALTALSLVLERKDGLLERSLVAGVNSIEFLASHIMTQTLVLTIQEIFMLITTFGLFGVPSQGPMIWVFSLTFFQGVAGVMFGLFISSLCADEVSAAMLGMGSFFPTIMLGGIFWPIQSMPDWMASFASFLPQTLPVESMRFILSRGWDITYIEVV</sequence>
<feature type="transmembrane region" description="Helical" evidence="6">
    <location>
        <begin position="57"/>
        <end position="81"/>
    </location>
</feature>
<proteinExistence type="predicted"/>
<keyword evidence="5 6" id="KW-0472">Membrane</keyword>
<keyword evidence="3 6" id="KW-0812">Transmembrane</keyword>
<dbReference type="Pfam" id="PF01061">
    <property type="entry name" value="ABC2_membrane"/>
    <property type="match status" value="1"/>
</dbReference>
<gene>
    <name evidence="9" type="ORF">ONB1V03_LOCUS20260</name>
</gene>
<feature type="non-terminal residue" evidence="9">
    <location>
        <position position="1"/>
    </location>
</feature>
<dbReference type="GO" id="GO:0140359">
    <property type="term" value="F:ABC-type transporter activity"/>
    <property type="evidence" value="ECO:0007669"/>
    <property type="project" value="InterPro"/>
</dbReference>
<dbReference type="EMBL" id="CAJPVJ010033985">
    <property type="protein sequence ID" value="CAG2180839.1"/>
    <property type="molecule type" value="Genomic_DNA"/>
</dbReference>
<dbReference type="InterPro" id="IPR000412">
    <property type="entry name" value="ABC_2_transport"/>
</dbReference>
<dbReference type="PRINTS" id="PR00164">
    <property type="entry name" value="ABC2TRNSPORT"/>
</dbReference>
<dbReference type="PANTHER" id="PTHR30294">
    <property type="entry name" value="MEMBRANE COMPONENT OF ABC TRANSPORTER YHHJ-RELATED"/>
    <property type="match status" value="1"/>
</dbReference>
<dbReference type="EMBL" id="OC948810">
    <property type="protein sequence ID" value="CAD7663702.1"/>
    <property type="molecule type" value="Genomic_DNA"/>
</dbReference>
<keyword evidence="7" id="KW-0732">Signal</keyword>
<dbReference type="InterPro" id="IPR013525">
    <property type="entry name" value="ABC2_TM"/>
</dbReference>
<evidence type="ECO:0000256" key="6">
    <source>
        <dbReference type="SAM" id="Phobius"/>
    </source>
</evidence>
<protein>
    <recommendedName>
        <fullName evidence="8">ABC-2 type transporter transmembrane domain-containing protein</fullName>
    </recommendedName>
</protein>
<name>A0A7R9QZ52_9ACAR</name>
<evidence type="ECO:0000256" key="4">
    <source>
        <dbReference type="ARBA" id="ARBA00022989"/>
    </source>
</evidence>
<evidence type="ECO:0000256" key="1">
    <source>
        <dbReference type="ARBA" id="ARBA00004651"/>
    </source>
</evidence>
<dbReference type="InterPro" id="IPR051449">
    <property type="entry name" value="ABC-2_transporter_component"/>
</dbReference>
<feature type="transmembrane region" description="Helical" evidence="6">
    <location>
        <begin position="136"/>
        <end position="157"/>
    </location>
</feature>
<dbReference type="Proteomes" id="UP000728032">
    <property type="component" value="Unassembled WGS sequence"/>
</dbReference>
<feature type="domain" description="ABC-2 type transporter transmembrane" evidence="8">
    <location>
        <begin position="38"/>
        <end position="214"/>
    </location>
</feature>
<evidence type="ECO:0000256" key="5">
    <source>
        <dbReference type="ARBA" id="ARBA00023136"/>
    </source>
</evidence>
<evidence type="ECO:0000256" key="3">
    <source>
        <dbReference type="ARBA" id="ARBA00022692"/>
    </source>
</evidence>
<evidence type="ECO:0000259" key="8">
    <source>
        <dbReference type="Pfam" id="PF01061"/>
    </source>
</evidence>
<evidence type="ECO:0000256" key="7">
    <source>
        <dbReference type="SAM" id="SignalP"/>
    </source>
</evidence>
<evidence type="ECO:0000313" key="9">
    <source>
        <dbReference type="EMBL" id="CAD7663702.1"/>
    </source>
</evidence>
<feature type="transmembrane region" description="Helical" evidence="6">
    <location>
        <begin position="111"/>
        <end position="130"/>
    </location>
</feature>
<dbReference type="GO" id="GO:0043190">
    <property type="term" value="C:ATP-binding cassette (ABC) transporter complex"/>
    <property type="evidence" value="ECO:0007669"/>
    <property type="project" value="InterPro"/>
</dbReference>
<evidence type="ECO:0000313" key="10">
    <source>
        <dbReference type="Proteomes" id="UP000728032"/>
    </source>
</evidence>
<feature type="chain" id="PRO_5035593395" description="ABC-2 type transporter transmembrane domain-containing protein" evidence="7">
    <location>
        <begin position="23"/>
        <end position="227"/>
    </location>
</feature>
<dbReference type="AlphaFoldDB" id="A0A7R9QZ52"/>
<keyword evidence="4 6" id="KW-1133">Transmembrane helix</keyword>
<feature type="transmembrane region" description="Helical" evidence="6">
    <location>
        <begin position="169"/>
        <end position="188"/>
    </location>
</feature>
<accession>A0A7R9QZ52</accession>